<name>A0A9W6F3I6_9CHLO</name>
<dbReference type="AlphaFoldDB" id="A0A9W6F3I6"/>
<accession>A0A9W6F3I6</accession>
<evidence type="ECO:0000313" key="3">
    <source>
        <dbReference type="Proteomes" id="UP001165080"/>
    </source>
</evidence>
<protein>
    <submittedName>
        <fullName evidence="2">Uncharacterized protein</fullName>
    </submittedName>
</protein>
<sequence>MIGEFTVKECPRAQAGKLASMSWRAQCTVIASFSVGGLSVRGRRPGDYGRLHPCYSSQPCSFAAAAGGGDKQQLSPPPPAAAELSASRGTIGPRAVAGSEGSACHCIECRRQSWTAWRVGTSSAAP</sequence>
<feature type="region of interest" description="Disordered" evidence="1">
    <location>
        <begin position="64"/>
        <end position="101"/>
    </location>
</feature>
<evidence type="ECO:0000256" key="1">
    <source>
        <dbReference type="SAM" id="MobiDB-lite"/>
    </source>
</evidence>
<gene>
    <name evidence="2" type="primary">PLEST001316</name>
    <name evidence="2" type="ORF">PLESTB_000944500</name>
</gene>
<organism evidence="2 3">
    <name type="scientific">Pleodorina starrii</name>
    <dbReference type="NCBI Taxonomy" id="330485"/>
    <lineage>
        <taxon>Eukaryota</taxon>
        <taxon>Viridiplantae</taxon>
        <taxon>Chlorophyta</taxon>
        <taxon>core chlorophytes</taxon>
        <taxon>Chlorophyceae</taxon>
        <taxon>CS clade</taxon>
        <taxon>Chlamydomonadales</taxon>
        <taxon>Volvocaceae</taxon>
        <taxon>Pleodorina</taxon>
    </lineage>
</organism>
<dbReference type="EMBL" id="BRXU01000012">
    <property type="protein sequence ID" value="GLC55107.1"/>
    <property type="molecule type" value="Genomic_DNA"/>
</dbReference>
<reference evidence="2 3" key="1">
    <citation type="journal article" date="2023" name="Commun. Biol.">
        <title>Reorganization of the ancestral sex-determining regions during the evolution of trioecy in Pleodorina starrii.</title>
        <authorList>
            <person name="Takahashi K."/>
            <person name="Suzuki S."/>
            <person name="Kawai-Toyooka H."/>
            <person name="Yamamoto K."/>
            <person name="Hamaji T."/>
            <person name="Ootsuki R."/>
            <person name="Yamaguchi H."/>
            <person name="Kawachi M."/>
            <person name="Higashiyama T."/>
            <person name="Nozaki H."/>
        </authorList>
    </citation>
    <scope>NUCLEOTIDE SEQUENCE [LARGE SCALE GENOMIC DNA]</scope>
    <source>
        <strain evidence="2 3">NIES-4479</strain>
    </source>
</reference>
<dbReference type="Proteomes" id="UP001165080">
    <property type="component" value="Unassembled WGS sequence"/>
</dbReference>
<evidence type="ECO:0000313" key="2">
    <source>
        <dbReference type="EMBL" id="GLC55107.1"/>
    </source>
</evidence>
<keyword evidence="3" id="KW-1185">Reference proteome</keyword>
<proteinExistence type="predicted"/>
<comment type="caution">
    <text evidence="2">The sequence shown here is derived from an EMBL/GenBank/DDBJ whole genome shotgun (WGS) entry which is preliminary data.</text>
</comment>